<dbReference type="KEGG" id="hro:HELRODRAFT_190723"/>
<dbReference type="GO" id="GO:0006431">
    <property type="term" value="P:methionyl-tRNA aminoacylation"/>
    <property type="evidence" value="ECO:0000318"/>
    <property type="project" value="GO_Central"/>
</dbReference>
<evidence type="ECO:0000256" key="8">
    <source>
        <dbReference type="ARBA" id="ARBA00030331"/>
    </source>
</evidence>
<evidence type="ECO:0000256" key="7">
    <source>
        <dbReference type="ARBA" id="ARBA00026124"/>
    </source>
</evidence>
<dbReference type="SUPFAM" id="SSF47323">
    <property type="entry name" value="Anticodon-binding domain of a subclass of class I aminoacyl-tRNA synthetases"/>
    <property type="match status" value="1"/>
</dbReference>
<reference evidence="14" key="1">
    <citation type="submission" date="2012-12" db="EMBL/GenBank/DDBJ databases">
        <authorList>
            <person name="Hellsten U."/>
            <person name="Grimwood J."/>
            <person name="Chapman J.A."/>
            <person name="Shapiro H."/>
            <person name="Aerts A."/>
            <person name="Otillar R.P."/>
            <person name="Terry A.Y."/>
            <person name="Boore J.L."/>
            <person name="Simakov O."/>
            <person name="Marletaz F."/>
            <person name="Cho S.-J."/>
            <person name="Edsinger-Gonzales E."/>
            <person name="Havlak P."/>
            <person name="Kuo D.-H."/>
            <person name="Larsson T."/>
            <person name="Lv J."/>
            <person name="Arendt D."/>
            <person name="Savage R."/>
            <person name="Osoegawa K."/>
            <person name="de Jong P."/>
            <person name="Lindberg D.R."/>
            <person name="Seaver E.C."/>
            <person name="Weisblat D.A."/>
            <person name="Putnam N.H."/>
            <person name="Grigoriev I.V."/>
            <person name="Rokhsar D.S."/>
        </authorList>
    </citation>
    <scope>NUCLEOTIDE SEQUENCE</scope>
</reference>
<evidence type="ECO:0000313" key="13">
    <source>
        <dbReference type="EnsemblMetazoa" id="HelroP190723"/>
    </source>
</evidence>
<dbReference type="PRINTS" id="PR01041">
    <property type="entry name" value="TRNASYNTHMET"/>
</dbReference>
<dbReference type="RefSeq" id="XP_009013154.1">
    <property type="nucleotide sequence ID" value="XM_009014906.1"/>
</dbReference>
<keyword evidence="5 10" id="KW-0648">Protein biosynthesis</keyword>
<dbReference type="GO" id="GO:0005524">
    <property type="term" value="F:ATP binding"/>
    <property type="evidence" value="ECO:0007669"/>
    <property type="project" value="UniProtKB-KW"/>
</dbReference>
<evidence type="ECO:0000256" key="10">
    <source>
        <dbReference type="RuleBase" id="RU363039"/>
    </source>
</evidence>
<organism evidence="13 14">
    <name type="scientific">Helobdella robusta</name>
    <name type="common">Californian leech</name>
    <dbReference type="NCBI Taxonomy" id="6412"/>
    <lineage>
        <taxon>Eukaryota</taxon>
        <taxon>Metazoa</taxon>
        <taxon>Spiralia</taxon>
        <taxon>Lophotrochozoa</taxon>
        <taxon>Annelida</taxon>
        <taxon>Clitellata</taxon>
        <taxon>Hirudinea</taxon>
        <taxon>Rhynchobdellida</taxon>
        <taxon>Glossiphoniidae</taxon>
        <taxon>Helobdella</taxon>
    </lineage>
</organism>
<evidence type="ECO:0000256" key="5">
    <source>
        <dbReference type="ARBA" id="ARBA00022917"/>
    </source>
</evidence>
<dbReference type="FunFam" id="1.10.730.10:FF:000022">
    <property type="entry name" value="Methionyl-tRNA synthetase 2, mitochondrial"/>
    <property type="match status" value="1"/>
</dbReference>
<dbReference type="Gene3D" id="2.170.220.10">
    <property type="match status" value="1"/>
</dbReference>
<dbReference type="InterPro" id="IPR014729">
    <property type="entry name" value="Rossmann-like_a/b/a_fold"/>
</dbReference>
<evidence type="ECO:0000256" key="3">
    <source>
        <dbReference type="ARBA" id="ARBA00022741"/>
    </source>
</evidence>
<evidence type="ECO:0000256" key="9">
    <source>
        <dbReference type="ARBA" id="ARBA00030904"/>
    </source>
</evidence>
<dbReference type="EMBL" id="AMQM01003171">
    <property type="status" value="NOT_ANNOTATED_CDS"/>
    <property type="molecule type" value="Genomic_DNA"/>
</dbReference>
<reference evidence="12 14" key="2">
    <citation type="journal article" date="2013" name="Nature">
        <title>Insights into bilaterian evolution from three spiralian genomes.</title>
        <authorList>
            <person name="Simakov O."/>
            <person name="Marletaz F."/>
            <person name="Cho S.J."/>
            <person name="Edsinger-Gonzales E."/>
            <person name="Havlak P."/>
            <person name="Hellsten U."/>
            <person name="Kuo D.H."/>
            <person name="Larsson T."/>
            <person name="Lv J."/>
            <person name="Arendt D."/>
            <person name="Savage R."/>
            <person name="Osoegawa K."/>
            <person name="de Jong P."/>
            <person name="Grimwood J."/>
            <person name="Chapman J.A."/>
            <person name="Shapiro H."/>
            <person name="Aerts A."/>
            <person name="Otillar R.P."/>
            <person name="Terry A.Y."/>
            <person name="Boore J.L."/>
            <person name="Grigoriev I.V."/>
            <person name="Lindberg D.R."/>
            <person name="Seaver E.C."/>
            <person name="Weisblat D.A."/>
            <person name="Putnam N.H."/>
            <person name="Rokhsar D.S."/>
        </authorList>
    </citation>
    <scope>NUCLEOTIDE SEQUENCE</scope>
</reference>
<feature type="domain" description="Methionyl/Leucyl tRNA synthetase" evidence="11">
    <location>
        <begin position="27"/>
        <end position="386"/>
    </location>
</feature>
<proteinExistence type="inferred from homology"/>
<dbReference type="CTD" id="20211683"/>
<dbReference type="FunFam" id="2.170.220.10:FF:000002">
    <property type="entry name" value="Methionine--tRNA ligase"/>
    <property type="match status" value="1"/>
</dbReference>
<dbReference type="NCBIfam" id="TIGR00398">
    <property type="entry name" value="metG"/>
    <property type="match status" value="1"/>
</dbReference>
<evidence type="ECO:0000256" key="6">
    <source>
        <dbReference type="ARBA" id="ARBA00023146"/>
    </source>
</evidence>
<reference evidence="13" key="3">
    <citation type="submission" date="2015-06" db="UniProtKB">
        <authorList>
            <consortium name="EnsemblMetazoa"/>
        </authorList>
    </citation>
    <scope>IDENTIFICATION</scope>
</reference>
<accession>T1FS86</accession>
<evidence type="ECO:0000256" key="4">
    <source>
        <dbReference type="ARBA" id="ARBA00022840"/>
    </source>
</evidence>
<comment type="similarity">
    <text evidence="10">Belongs to the class-I aminoacyl-tRNA synthetase family.</text>
</comment>
<dbReference type="InterPro" id="IPR014758">
    <property type="entry name" value="Met-tRNA_synth"/>
</dbReference>
<dbReference type="OMA" id="NMFLPDR"/>
<dbReference type="HOGENOM" id="CLU_009710_9_0_1"/>
<dbReference type="InterPro" id="IPR009080">
    <property type="entry name" value="tRNAsynth_Ia_anticodon-bd"/>
</dbReference>
<keyword evidence="4 10" id="KW-0067">ATP-binding</keyword>
<dbReference type="AlphaFoldDB" id="T1FS86"/>
<dbReference type="Gene3D" id="1.10.730.10">
    <property type="entry name" value="Isoleucyl-tRNA Synthetase, Domain 1"/>
    <property type="match status" value="1"/>
</dbReference>
<gene>
    <name evidence="13" type="primary">20211683</name>
    <name evidence="12" type="ORF">HELRODRAFT_190723</name>
</gene>
<dbReference type="SUPFAM" id="SSF52374">
    <property type="entry name" value="Nucleotidylyl transferase"/>
    <property type="match status" value="1"/>
</dbReference>
<dbReference type="CDD" id="cd00814">
    <property type="entry name" value="MetRS_core"/>
    <property type="match status" value="1"/>
</dbReference>
<evidence type="ECO:0000313" key="14">
    <source>
        <dbReference type="Proteomes" id="UP000015101"/>
    </source>
</evidence>
<dbReference type="Gene3D" id="3.40.50.620">
    <property type="entry name" value="HUPs"/>
    <property type="match status" value="1"/>
</dbReference>
<sequence length="552" mass="63679">MVKRSLSLVFLRKFHKSSRGLKLPEKYFITTPIYYLNAEPHIGHLYSNVLADTVSRWYKFLQVPTYFSTGTDEHGIKVFHAASKLNKPVQIFCDDLSHKFQNLFDKALIDYTTFVRTTSPQHCRTVEHVWNKLESRGLIMEGSYEGWYCVSDEAFVSQDQVMQVQDEHDSNRMVMIENGNAVEWVKEKNFMFPLSKFTDRLIQWLDTKVIQPDLYTLPLKQWIKSGLPDLSLSRQSDKCQWGIPVPGHPSHTIYVWLDAVVNYLTAANYPLEDDSIWPADCHVVGKDIIKFHAVYWPAFLMALDLPLPKKILCHSHWQVNKEKMSKSRGNVVDPVDRLGRYSADGLRYYLMKDGSIQYDSNYSDSRAVECINSDLVNTLGNLLSRSTGQNINPKQIFPSFDKDVFESLVTEADRKVLFQLYQIADQVNIHYQNFAINRVIETVMSRLYDANALFQHYKPWSLNERECQCILHISLEAVRVACLALQPIIPNLSDKALKRLGIEDNERSWSDIIHPINMQGFHGSRSLGRHTGPLLERLKTCGAENVNKRRGP</sequence>
<dbReference type="EnsemblMetazoa" id="HelroT190723">
    <property type="protein sequence ID" value="HelroP190723"/>
    <property type="gene ID" value="HelroG190723"/>
</dbReference>
<protein>
    <recommendedName>
        <fullName evidence="7">Methionine--tRNA ligase, mitochondrial</fullName>
        <ecNumber evidence="1">6.1.1.10</ecNumber>
    </recommendedName>
    <alternativeName>
        <fullName evidence="9">Methionyl-tRNA synthetase</fullName>
    </alternativeName>
    <alternativeName>
        <fullName evidence="8">Mitochondrial methionyl-tRNA synthetase</fullName>
    </alternativeName>
</protein>
<dbReference type="STRING" id="6412.T1FS86"/>
<dbReference type="InterPro" id="IPR033911">
    <property type="entry name" value="MetRS_core"/>
</dbReference>
<keyword evidence="14" id="KW-1185">Reference proteome</keyword>
<dbReference type="EC" id="6.1.1.10" evidence="1"/>
<keyword evidence="2 10" id="KW-0436">Ligase</keyword>
<evidence type="ECO:0000313" key="12">
    <source>
        <dbReference type="EMBL" id="ESO09132.1"/>
    </source>
</evidence>
<evidence type="ECO:0000256" key="1">
    <source>
        <dbReference type="ARBA" id="ARBA00012838"/>
    </source>
</evidence>
<keyword evidence="3 10" id="KW-0547">Nucleotide-binding</keyword>
<dbReference type="PANTHER" id="PTHR43326">
    <property type="entry name" value="METHIONYL-TRNA SYNTHETASE"/>
    <property type="match status" value="1"/>
</dbReference>
<dbReference type="FunCoup" id="T1FS86">
    <property type="interactions" value="1164"/>
</dbReference>
<dbReference type="Pfam" id="PF09334">
    <property type="entry name" value="tRNA-synt_1g"/>
    <property type="match status" value="1"/>
</dbReference>
<dbReference type="GO" id="GO:0004825">
    <property type="term" value="F:methionine-tRNA ligase activity"/>
    <property type="evidence" value="ECO:0000318"/>
    <property type="project" value="GO_Central"/>
</dbReference>
<dbReference type="GO" id="GO:0005739">
    <property type="term" value="C:mitochondrion"/>
    <property type="evidence" value="ECO:0000318"/>
    <property type="project" value="GO_Central"/>
</dbReference>
<dbReference type="InterPro" id="IPR015413">
    <property type="entry name" value="Methionyl/Leucyl_tRNA_Synth"/>
</dbReference>
<keyword evidence="6 10" id="KW-0030">Aminoacyl-tRNA synthetase</keyword>
<dbReference type="EMBL" id="KB096023">
    <property type="protein sequence ID" value="ESO09132.1"/>
    <property type="molecule type" value="Genomic_DNA"/>
</dbReference>
<dbReference type="InParanoid" id="T1FS86"/>
<dbReference type="OrthoDB" id="5844513at2759"/>
<name>T1FS86_HELRO</name>
<evidence type="ECO:0000256" key="2">
    <source>
        <dbReference type="ARBA" id="ARBA00022598"/>
    </source>
</evidence>
<dbReference type="eggNOG" id="KOG0436">
    <property type="taxonomic scope" value="Eukaryota"/>
</dbReference>
<dbReference type="Proteomes" id="UP000015101">
    <property type="component" value="Unassembled WGS sequence"/>
</dbReference>
<dbReference type="PANTHER" id="PTHR43326:SF1">
    <property type="entry name" value="METHIONINE--TRNA LIGASE, MITOCHONDRIAL"/>
    <property type="match status" value="1"/>
</dbReference>
<evidence type="ECO:0000259" key="11">
    <source>
        <dbReference type="Pfam" id="PF09334"/>
    </source>
</evidence>
<dbReference type="InterPro" id="IPR023457">
    <property type="entry name" value="Met-tRNA_synth_2"/>
</dbReference>
<dbReference type="GeneID" id="20211683"/>